<protein>
    <submittedName>
        <fullName evidence="1">Uncharacterized protein</fullName>
    </submittedName>
</protein>
<accession>A0A0N1QZD8</accession>
<gene>
    <name evidence="1" type="ordered locus">SeSA_A2903</name>
</gene>
<organism evidence="1 2">
    <name type="scientific">Salmonella schwarzengrund (strain CVM19633)</name>
    <dbReference type="NCBI Taxonomy" id="439843"/>
    <lineage>
        <taxon>Bacteria</taxon>
        <taxon>Pseudomonadati</taxon>
        <taxon>Pseudomonadota</taxon>
        <taxon>Gammaproteobacteria</taxon>
        <taxon>Enterobacterales</taxon>
        <taxon>Enterobacteriaceae</taxon>
        <taxon>Salmonella</taxon>
    </lineage>
</organism>
<proteinExistence type="predicted"/>
<dbReference type="AlphaFoldDB" id="A0A0N1QZD8"/>
<reference evidence="1 2" key="1">
    <citation type="journal article" date="2011" name="J. Bacteriol.">
        <title>Comparative genomics of 28 Salmonella enterica isolates: evidence for CRISPR-mediated adaptive sublineage evolution.</title>
        <authorList>
            <person name="Fricke W.F."/>
            <person name="Mammel M.K."/>
            <person name="McDermott P.F."/>
            <person name="Tartera C."/>
            <person name="White D.G."/>
            <person name="Leclerc J.E."/>
            <person name="Ravel J."/>
            <person name="Cebula T.A."/>
        </authorList>
    </citation>
    <scope>NUCLEOTIDE SEQUENCE [LARGE SCALE GENOMIC DNA]</scope>
    <source>
        <strain evidence="1 2">CVM19633</strain>
    </source>
</reference>
<evidence type="ECO:0000313" key="1">
    <source>
        <dbReference type="EMBL" id="ACF92032.1"/>
    </source>
</evidence>
<dbReference type="Proteomes" id="UP000001865">
    <property type="component" value="Chromosome"/>
</dbReference>
<dbReference type="HOGENOM" id="CLU_3276452_0_0_6"/>
<evidence type="ECO:0000313" key="2">
    <source>
        <dbReference type="Proteomes" id="UP000001865"/>
    </source>
</evidence>
<name>A0A0N1QZD8_SALSV</name>
<dbReference type="EMBL" id="CP001127">
    <property type="protein sequence ID" value="ACF92032.1"/>
    <property type="molecule type" value="Genomic_DNA"/>
</dbReference>
<dbReference type="KEGG" id="sew:SeSA_A2903"/>
<sequence>MIVKLTTLRNNSHNPLHSRLIIIFFIKNKINYILSKNTIDN</sequence>